<gene>
    <name evidence="2" type="ORF">PGLA1383_LOCUS31145</name>
    <name evidence="3" type="ORF">PGLA2088_LOCUS8448</name>
</gene>
<keyword evidence="1" id="KW-0472">Membrane</keyword>
<organism evidence="2 4">
    <name type="scientific">Polarella glacialis</name>
    <name type="common">Dinoflagellate</name>
    <dbReference type="NCBI Taxonomy" id="89957"/>
    <lineage>
        <taxon>Eukaryota</taxon>
        <taxon>Sar</taxon>
        <taxon>Alveolata</taxon>
        <taxon>Dinophyceae</taxon>
        <taxon>Suessiales</taxon>
        <taxon>Suessiaceae</taxon>
        <taxon>Polarella</taxon>
    </lineage>
</organism>
<evidence type="ECO:0000313" key="4">
    <source>
        <dbReference type="Proteomes" id="UP000654075"/>
    </source>
</evidence>
<keyword evidence="1" id="KW-1133">Transmembrane helix</keyword>
<name>A0A813FMQ1_POLGL</name>
<evidence type="ECO:0000256" key="1">
    <source>
        <dbReference type="SAM" id="Phobius"/>
    </source>
</evidence>
<sequence length="262" mass="28010">MRPRQWVVPGVSSLLLSWLLLAGLVLKGSWSPVMPPIAATVASVPAQQVALLPTEEGQQPGRAARHQKLALQLTYPGTPGFAAACAATPSWTREVLRPLQRDALGREVIYWWLPPPSYMLERGHDIGAGALAQHALCTMDAAARAVGWRQPRHEGRLGRLAVLVDLGSLSSVSAVATAALLFPTLAAIEPFLGSTYELLLGGLTCVWVPAATQALYKLLVRPLLKPESVAVLSLIQGSPCDHSAYRAFQKLPGLPDPLQCEG</sequence>
<evidence type="ECO:0000313" key="3">
    <source>
        <dbReference type="EMBL" id="CAE8650648.1"/>
    </source>
</evidence>
<comment type="caution">
    <text evidence="2">The sequence shown here is derived from an EMBL/GenBank/DDBJ whole genome shotgun (WGS) entry which is preliminary data.</text>
</comment>
<accession>A0A813FMQ1</accession>
<dbReference type="AlphaFoldDB" id="A0A813FMQ1"/>
<dbReference type="Proteomes" id="UP000626109">
    <property type="component" value="Unassembled WGS sequence"/>
</dbReference>
<dbReference type="Proteomes" id="UP000654075">
    <property type="component" value="Unassembled WGS sequence"/>
</dbReference>
<evidence type="ECO:0008006" key="5">
    <source>
        <dbReference type="Google" id="ProtNLM"/>
    </source>
</evidence>
<keyword evidence="4" id="KW-1185">Reference proteome</keyword>
<evidence type="ECO:0000313" key="2">
    <source>
        <dbReference type="EMBL" id="CAE8613361.1"/>
    </source>
</evidence>
<dbReference type="EMBL" id="CAJNNV010025246">
    <property type="protein sequence ID" value="CAE8613361.1"/>
    <property type="molecule type" value="Genomic_DNA"/>
</dbReference>
<protein>
    <recommendedName>
        <fullName evidence="5">CRAL-TRIO domain-containing protein</fullName>
    </recommendedName>
</protein>
<reference evidence="2" key="1">
    <citation type="submission" date="2021-02" db="EMBL/GenBank/DDBJ databases">
        <authorList>
            <person name="Dougan E. K."/>
            <person name="Rhodes N."/>
            <person name="Thang M."/>
            <person name="Chan C."/>
        </authorList>
    </citation>
    <scope>NUCLEOTIDE SEQUENCE</scope>
</reference>
<feature type="transmembrane region" description="Helical" evidence="1">
    <location>
        <begin position="6"/>
        <end position="26"/>
    </location>
</feature>
<dbReference type="EMBL" id="CAJNNW010009067">
    <property type="protein sequence ID" value="CAE8650648.1"/>
    <property type="molecule type" value="Genomic_DNA"/>
</dbReference>
<keyword evidence="1" id="KW-0812">Transmembrane</keyword>
<proteinExistence type="predicted"/>